<dbReference type="PROSITE" id="PS50850">
    <property type="entry name" value="MFS"/>
    <property type="match status" value="1"/>
</dbReference>
<dbReference type="AlphaFoldDB" id="A0A023D5V9"/>
<evidence type="ECO:0000256" key="8">
    <source>
        <dbReference type="SAM" id="Phobius"/>
    </source>
</evidence>
<feature type="transmembrane region" description="Helical" evidence="8">
    <location>
        <begin position="107"/>
        <end position="124"/>
    </location>
</feature>
<evidence type="ECO:0000259" key="9">
    <source>
        <dbReference type="PROSITE" id="PS50850"/>
    </source>
</evidence>
<dbReference type="InterPro" id="IPR011701">
    <property type="entry name" value="MFS"/>
</dbReference>
<organism evidence="10 11">
    <name type="scientific">Acidomonas methanolica NBRC 104435</name>
    <dbReference type="NCBI Taxonomy" id="1231351"/>
    <lineage>
        <taxon>Bacteria</taxon>
        <taxon>Pseudomonadati</taxon>
        <taxon>Pseudomonadota</taxon>
        <taxon>Alphaproteobacteria</taxon>
        <taxon>Acetobacterales</taxon>
        <taxon>Acetobacteraceae</taxon>
        <taxon>Acidomonas</taxon>
    </lineage>
</organism>
<dbReference type="SUPFAM" id="SSF103473">
    <property type="entry name" value="MFS general substrate transporter"/>
    <property type="match status" value="1"/>
</dbReference>
<dbReference type="PANTHER" id="PTHR42718:SF9">
    <property type="entry name" value="MAJOR FACILITATOR SUPERFAMILY MULTIDRUG TRANSPORTER MFSC"/>
    <property type="match status" value="1"/>
</dbReference>
<feature type="transmembrane region" description="Helical" evidence="8">
    <location>
        <begin position="252"/>
        <end position="275"/>
    </location>
</feature>
<dbReference type="Pfam" id="PF07690">
    <property type="entry name" value="MFS_1"/>
    <property type="match status" value="1"/>
</dbReference>
<keyword evidence="3" id="KW-0813">Transport</keyword>
<feature type="transmembrane region" description="Helical" evidence="8">
    <location>
        <begin position="287"/>
        <end position="309"/>
    </location>
</feature>
<reference evidence="10 11" key="2">
    <citation type="journal article" date="2014" name="FEMS Microbiol. Lett.">
        <title>Draft genomic DNA sequence of the facultatively methylotrophic bacterium Acidomonas methanolica type strain MB58.</title>
        <authorList>
            <person name="Higashiura N."/>
            <person name="Hadano H."/>
            <person name="Hirakawa H."/>
            <person name="Matsutani M."/>
            <person name="Takabe S."/>
            <person name="Matsushita K."/>
            <person name="Azuma Y."/>
        </authorList>
    </citation>
    <scope>NUCLEOTIDE SEQUENCE [LARGE SCALE GENOMIC DNA]</scope>
    <source>
        <strain evidence="10 11">MB58</strain>
    </source>
</reference>
<sequence>MRSLAGRSHGRSAATRFPAFRDRNRLAQLPLAQLRWRAAAALFYVDAMTSPADPPAVLNRDILRIASVVVLGSIMSILDTTIVNVAIRTLSRDFNASLETTQWVATGYMLALAAIIPLTGWAVDRFGTRRLYMLSILLFLVGSTLSGAAWSIGSLILFRILQGLGGGMIMPAGMIILTHAAGPGGTGRIMSLIGVPMLLGPIAGPILGGWFVDDFSWRWIFFVNLPIGALALVAAHRYLARETPRPHHRLDWIGLLLLSPGLALLVFGLAEIAAAAGLGNVGGDICLLAGAALIAAFTFHSALTPGALIDVRLFARTAPAAGVMTSFFFATGFFGIALLMPLYFQILRGEPALGAGLHLAPQGLGAMCAMPLAGWLTDRIGPRRVVLGGLAFVIAGLLALCFIAADTPLIRVEAALFFNGLGMGCVMMPSMSAVLGHMEHHQIARATSALNVIQRVGGSIGTALLTVILAQGIARYTGDAHALHHAVPAALRPAMSNAFAHTFRYALGIILLALLAALGLPDTRPATEAAKDDAVAEVL</sequence>
<keyword evidence="7 8" id="KW-0472">Membrane</keyword>
<keyword evidence="6 8" id="KW-1133">Transmembrane helix</keyword>
<reference evidence="11" key="1">
    <citation type="journal article" date="2014" name="FEMS Microbiol. Lett.">
        <title>Draft Genomic DNA Sequence of the Facultatively Methylotrophic Bacterium Acidomonas methanolica type strain MB58.</title>
        <authorList>
            <person name="Higashiura N."/>
            <person name="Hadano H."/>
            <person name="Hirakawa H."/>
            <person name="Matsutani M."/>
            <person name="Takabe S."/>
            <person name="Matsushita K."/>
            <person name="Azuma Y."/>
        </authorList>
    </citation>
    <scope>NUCLEOTIDE SEQUENCE [LARGE SCALE GENOMIC DNA]</scope>
    <source>
        <strain evidence="11">MB58</strain>
    </source>
</reference>
<evidence type="ECO:0000256" key="2">
    <source>
        <dbReference type="ARBA" id="ARBA00008537"/>
    </source>
</evidence>
<evidence type="ECO:0000256" key="4">
    <source>
        <dbReference type="ARBA" id="ARBA00022475"/>
    </source>
</evidence>
<feature type="transmembrane region" description="Helical" evidence="8">
    <location>
        <begin position="156"/>
        <end position="177"/>
    </location>
</feature>
<comment type="similarity">
    <text evidence="2">Belongs to the major facilitator superfamily. EmrB family.</text>
</comment>
<evidence type="ECO:0000256" key="1">
    <source>
        <dbReference type="ARBA" id="ARBA00004651"/>
    </source>
</evidence>
<dbReference type="EMBL" id="BAND01000067">
    <property type="protein sequence ID" value="GAJ29548.1"/>
    <property type="molecule type" value="Genomic_DNA"/>
</dbReference>
<comment type="caution">
    <text evidence="10">The sequence shown here is derived from an EMBL/GenBank/DDBJ whole genome shotgun (WGS) entry which is preliminary data.</text>
</comment>
<name>A0A023D5V9_ACIMT</name>
<evidence type="ECO:0000256" key="7">
    <source>
        <dbReference type="ARBA" id="ARBA00023136"/>
    </source>
</evidence>
<feature type="transmembrane region" description="Helical" evidence="8">
    <location>
        <begin position="456"/>
        <end position="474"/>
    </location>
</feature>
<keyword evidence="11" id="KW-1185">Reference proteome</keyword>
<accession>A0A023D5V9</accession>
<feature type="transmembrane region" description="Helical" evidence="8">
    <location>
        <begin position="352"/>
        <end position="373"/>
    </location>
</feature>
<evidence type="ECO:0000313" key="11">
    <source>
        <dbReference type="Proteomes" id="UP000019760"/>
    </source>
</evidence>
<dbReference type="InterPro" id="IPR020846">
    <property type="entry name" value="MFS_dom"/>
</dbReference>
<dbReference type="PANTHER" id="PTHR42718">
    <property type="entry name" value="MAJOR FACILITATOR SUPERFAMILY MULTIDRUG TRANSPORTER MFSC"/>
    <property type="match status" value="1"/>
</dbReference>
<feature type="transmembrane region" description="Helical" evidence="8">
    <location>
        <begin position="131"/>
        <end position="150"/>
    </location>
</feature>
<evidence type="ECO:0000256" key="3">
    <source>
        <dbReference type="ARBA" id="ARBA00022448"/>
    </source>
</evidence>
<feature type="transmembrane region" description="Helical" evidence="8">
    <location>
        <begin position="321"/>
        <end position="346"/>
    </location>
</feature>
<feature type="transmembrane region" description="Helical" evidence="8">
    <location>
        <begin position="385"/>
        <end position="405"/>
    </location>
</feature>
<feature type="transmembrane region" description="Helical" evidence="8">
    <location>
        <begin position="502"/>
        <end position="521"/>
    </location>
</feature>
<dbReference type="InterPro" id="IPR036259">
    <property type="entry name" value="MFS_trans_sf"/>
</dbReference>
<comment type="subcellular location">
    <subcellularLocation>
        <location evidence="1">Cell membrane</location>
        <topology evidence="1">Multi-pass membrane protein</topology>
    </subcellularLocation>
</comment>
<dbReference type="CDD" id="cd17503">
    <property type="entry name" value="MFS_LmrB_MDR_like"/>
    <property type="match status" value="1"/>
</dbReference>
<evidence type="ECO:0000313" key="10">
    <source>
        <dbReference type="EMBL" id="GAJ29548.1"/>
    </source>
</evidence>
<feature type="transmembrane region" description="Helical" evidence="8">
    <location>
        <begin position="65"/>
        <end position="87"/>
    </location>
</feature>
<feature type="domain" description="Major facilitator superfamily (MFS) profile" evidence="9">
    <location>
        <begin position="65"/>
        <end position="524"/>
    </location>
</feature>
<protein>
    <submittedName>
        <fullName evidence="10">Transporter</fullName>
    </submittedName>
</protein>
<dbReference type="RefSeq" id="WP_204366668.1">
    <property type="nucleotide sequence ID" value="NZ_BAND01000067.1"/>
</dbReference>
<dbReference type="Proteomes" id="UP000019760">
    <property type="component" value="Unassembled WGS sequence"/>
</dbReference>
<dbReference type="PRINTS" id="PR01036">
    <property type="entry name" value="TCRTETB"/>
</dbReference>
<evidence type="ECO:0000256" key="6">
    <source>
        <dbReference type="ARBA" id="ARBA00022989"/>
    </source>
</evidence>
<dbReference type="InterPro" id="IPR004638">
    <property type="entry name" value="EmrB-like"/>
</dbReference>
<proteinExistence type="inferred from homology"/>
<evidence type="ECO:0000256" key="5">
    <source>
        <dbReference type="ARBA" id="ARBA00022692"/>
    </source>
</evidence>
<feature type="transmembrane region" description="Helical" evidence="8">
    <location>
        <begin position="189"/>
        <end position="211"/>
    </location>
</feature>
<feature type="transmembrane region" description="Helical" evidence="8">
    <location>
        <begin position="417"/>
        <end position="435"/>
    </location>
</feature>
<dbReference type="GO" id="GO:0022857">
    <property type="term" value="F:transmembrane transporter activity"/>
    <property type="evidence" value="ECO:0007669"/>
    <property type="project" value="InterPro"/>
</dbReference>
<feature type="transmembrane region" description="Helical" evidence="8">
    <location>
        <begin position="217"/>
        <end position="240"/>
    </location>
</feature>
<dbReference type="Gene3D" id="1.20.1250.20">
    <property type="entry name" value="MFS general substrate transporter like domains"/>
    <property type="match status" value="2"/>
</dbReference>
<dbReference type="GO" id="GO:0005886">
    <property type="term" value="C:plasma membrane"/>
    <property type="evidence" value="ECO:0007669"/>
    <property type="project" value="UniProtKB-SubCell"/>
</dbReference>
<dbReference type="NCBIfam" id="TIGR00711">
    <property type="entry name" value="efflux_EmrB"/>
    <property type="match status" value="1"/>
</dbReference>
<gene>
    <name evidence="10" type="ORF">Amme_067_003</name>
</gene>
<keyword evidence="5 8" id="KW-0812">Transmembrane</keyword>
<keyword evidence="4" id="KW-1003">Cell membrane</keyword>